<dbReference type="EMBL" id="MBEW02000001">
    <property type="protein sequence ID" value="RDY22317.1"/>
    <property type="molecule type" value="Genomic_DNA"/>
</dbReference>
<feature type="binding site" description="in other chain" evidence="9">
    <location>
        <position position="67"/>
    </location>
    <ligand>
        <name>ATP</name>
        <dbReference type="ChEBI" id="CHEBI:30616"/>
        <note>ligand shared between dimeric partners</note>
    </ligand>
</feature>
<dbReference type="InterPro" id="IPR036921">
    <property type="entry name" value="PurM-like_N_sf"/>
</dbReference>
<dbReference type="HAMAP" id="MF_00625">
    <property type="entry name" value="SelD"/>
    <property type="match status" value="1"/>
</dbReference>
<sequence>MLDNNIKLTQYSQTAGCAAKISPLDLAQALQNLKKIPNENLLVGFDTSDDAAVYKINDETAIIQTLDFFTPVVDDPYTFGQIAATNALSDIYAMGGKPVLALNIVAFPTCIGFDILGEILKGGQDKVIESGATLVGGHSIVDSEPKYGLSVTGICHPNYICKNNAVEEGDLLVLTKPLGIGIINTAIKGGLATKEQTENVTRIMTHLNSYPQEMIKTCEIKAMTDVTGFSLMGHLSEMVNGSNLSAEIKIGDIPFIKDSLDYAKMGIIPAGAYKNREFCIDKIAYEKSLGAMPEFDVIFDPQTSGGLLIAVKQKHLDSLLSYLKETALTSSIIGQITKRKEKNIILIM</sequence>
<dbReference type="InterPro" id="IPR004536">
    <property type="entry name" value="SPS/SelD"/>
</dbReference>
<comment type="caution">
    <text evidence="12">The sequence shown here is derived from an EMBL/GenBank/DDBJ whole genome shotgun (WGS) entry which is preliminary data.</text>
</comment>
<evidence type="ECO:0000313" key="13">
    <source>
        <dbReference type="Proteomes" id="UP000093352"/>
    </source>
</evidence>
<dbReference type="NCBIfam" id="NF002098">
    <property type="entry name" value="PRK00943.1"/>
    <property type="match status" value="1"/>
</dbReference>
<accession>A0A371IPA7</accession>
<evidence type="ECO:0000256" key="2">
    <source>
        <dbReference type="ARBA" id="ARBA00022679"/>
    </source>
</evidence>
<evidence type="ECO:0000256" key="5">
    <source>
        <dbReference type="ARBA" id="ARBA00022777"/>
    </source>
</evidence>
<feature type="site" description="Important for catalytic activity" evidence="9">
    <location>
        <position position="20"/>
    </location>
</feature>
<dbReference type="Pfam" id="PF02769">
    <property type="entry name" value="AIRS_C"/>
    <property type="match status" value="1"/>
</dbReference>
<keyword evidence="13" id="KW-1185">Reference proteome</keyword>
<comment type="cofactor">
    <cofactor evidence="9">
        <name>Mg(2+)</name>
        <dbReference type="ChEBI" id="CHEBI:18420"/>
    </cofactor>
    <text evidence="9">Binds 1 Mg(2+) ion per monomer.</text>
</comment>
<dbReference type="InterPro" id="IPR023061">
    <property type="entry name" value="SelD_I"/>
</dbReference>
<dbReference type="EC" id="2.7.9.3" evidence="9"/>
<feature type="binding site" description="in other chain" evidence="9">
    <location>
        <position position="90"/>
    </location>
    <ligand>
        <name>ATP</name>
        <dbReference type="ChEBI" id="CHEBI:30616"/>
        <note>ligand shared between dimeric partners</note>
    </ligand>
</feature>
<feature type="binding site" evidence="9">
    <location>
        <position position="50"/>
    </location>
    <ligand>
        <name>Mg(2+)</name>
        <dbReference type="ChEBI" id="CHEBI:18420"/>
    </ligand>
</feature>
<reference evidence="12 13" key="1">
    <citation type="journal article" date="2016" name="Genome Announc.">
        <title>Draft Genome Sequence of Criibacterium bergeronii gen. nov., sp. nov., Strain CCRI-22567T, Isolated from a Vaginal Sample from a Woman with Bacterial Vaginosis.</title>
        <authorList>
            <person name="Maheux A.F."/>
            <person name="Berube E."/>
            <person name="Boudreau D.K."/>
            <person name="Raymond F."/>
            <person name="Corbeil J."/>
            <person name="Roy P.H."/>
            <person name="Boissinot M."/>
            <person name="Omar R.F."/>
        </authorList>
    </citation>
    <scope>NUCLEOTIDE SEQUENCE [LARGE SCALE GENOMIC DNA]</scope>
    <source>
        <strain evidence="12 13">CCRI-22567</strain>
    </source>
</reference>
<dbReference type="NCBIfam" id="TIGR00476">
    <property type="entry name" value="selD"/>
    <property type="match status" value="1"/>
</dbReference>
<dbReference type="Proteomes" id="UP000093352">
    <property type="component" value="Unassembled WGS sequence"/>
</dbReference>
<feature type="binding site" evidence="9">
    <location>
        <position position="90"/>
    </location>
    <ligand>
        <name>Mg(2+)</name>
        <dbReference type="ChEBI" id="CHEBI:18420"/>
    </ligand>
</feature>
<dbReference type="STRING" id="1871336.BBG48_01240"/>
<dbReference type="Pfam" id="PF00586">
    <property type="entry name" value="AIRS"/>
    <property type="match status" value="1"/>
</dbReference>
<keyword evidence="3 9" id="KW-0479">Metal-binding</keyword>
<evidence type="ECO:0000259" key="10">
    <source>
        <dbReference type="Pfam" id="PF00586"/>
    </source>
</evidence>
<comment type="subunit">
    <text evidence="9">Homodimer.</text>
</comment>
<evidence type="ECO:0000256" key="8">
    <source>
        <dbReference type="ARBA" id="ARBA00023266"/>
    </source>
</evidence>
<dbReference type="PANTHER" id="PTHR10256:SF0">
    <property type="entry name" value="INACTIVE SELENIDE, WATER DIKINASE-LIKE PROTEIN-RELATED"/>
    <property type="match status" value="1"/>
</dbReference>
<dbReference type="GO" id="GO:0016260">
    <property type="term" value="P:selenocysteine biosynthetic process"/>
    <property type="evidence" value="ECO:0007669"/>
    <property type="project" value="InterPro"/>
</dbReference>
<dbReference type="CDD" id="cd02195">
    <property type="entry name" value="SelD"/>
    <property type="match status" value="1"/>
</dbReference>
<dbReference type="GO" id="GO:0000287">
    <property type="term" value="F:magnesium ion binding"/>
    <property type="evidence" value="ECO:0007669"/>
    <property type="project" value="UniProtKB-UniRule"/>
</dbReference>
<dbReference type="PIRSF" id="PIRSF036407">
    <property type="entry name" value="Selenphspht_syn"/>
    <property type="match status" value="1"/>
</dbReference>
<keyword evidence="2 9" id="KW-0808">Transferase</keyword>
<feature type="binding site" evidence="9">
    <location>
        <begin position="137"/>
        <end position="139"/>
    </location>
    <ligand>
        <name>ATP</name>
        <dbReference type="ChEBI" id="CHEBI:30616"/>
        <note>ligand shared between dimeric partners</note>
    </ligand>
</feature>
<name>A0A371IPA7_9FIRM</name>
<protein>
    <recommendedName>
        <fullName evidence="9">Selenide, water dikinase</fullName>
        <ecNumber evidence="9">2.7.9.3</ecNumber>
    </recommendedName>
    <alternativeName>
        <fullName evidence="9">Selenium donor protein</fullName>
    </alternativeName>
    <alternativeName>
        <fullName evidence="9">Selenophosphate synthase</fullName>
    </alternativeName>
</protein>
<keyword evidence="8 9" id="KW-0711">Selenium</keyword>
<keyword evidence="4 9" id="KW-0547">Nucleotide-binding</keyword>
<dbReference type="GO" id="GO:0004756">
    <property type="term" value="F:selenide, water dikinase activity"/>
    <property type="evidence" value="ECO:0007669"/>
    <property type="project" value="UniProtKB-UniRule"/>
</dbReference>
<dbReference type="PANTHER" id="PTHR10256">
    <property type="entry name" value="SELENIDE, WATER DIKINASE"/>
    <property type="match status" value="1"/>
</dbReference>
<dbReference type="GO" id="GO:0005524">
    <property type="term" value="F:ATP binding"/>
    <property type="evidence" value="ECO:0007669"/>
    <property type="project" value="UniProtKB-UniRule"/>
</dbReference>
<evidence type="ECO:0000256" key="6">
    <source>
        <dbReference type="ARBA" id="ARBA00022840"/>
    </source>
</evidence>
<keyword evidence="5 9" id="KW-0418">Kinase</keyword>
<comment type="function">
    <text evidence="9">Synthesizes selenophosphate from selenide and ATP.</text>
</comment>
<evidence type="ECO:0000256" key="9">
    <source>
        <dbReference type="HAMAP-Rule" id="MF_00625"/>
    </source>
</evidence>
<dbReference type="SUPFAM" id="SSF55326">
    <property type="entry name" value="PurM N-terminal domain-like"/>
    <property type="match status" value="1"/>
</dbReference>
<dbReference type="FunFam" id="3.30.1330.10:FF:000003">
    <property type="entry name" value="Selenide, water dikinase"/>
    <property type="match status" value="1"/>
</dbReference>
<gene>
    <name evidence="9 12" type="primary">selD</name>
    <name evidence="12" type="ORF">BBG48_000970</name>
</gene>
<feature type="domain" description="PurM-like C-terminal" evidence="11">
    <location>
        <begin position="167"/>
        <end position="345"/>
    </location>
</feature>
<proteinExistence type="inferred from homology"/>
<dbReference type="SUPFAM" id="SSF56042">
    <property type="entry name" value="PurM C-terminal domain-like"/>
    <property type="match status" value="1"/>
</dbReference>
<keyword evidence="6 9" id="KW-0067">ATP-binding</keyword>
<evidence type="ECO:0000256" key="7">
    <source>
        <dbReference type="ARBA" id="ARBA00022842"/>
    </source>
</evidence>
<keyword evidence="7 9" id="KW-0460">Magnesium</keyword>
<comment type="catalytic activity">
    <reaction evidence="9">
        <text>hydrogenselenide + ATP + H2O = selenophosphate + AMP + phosphate + 2 H(+)</text>
        <dbReference type="Rhea" id="RHEA:18737"/>
        <dbReference type="ChEBI" id="CHEBI:15377"/>
        <dbReference type="ChEBI" id="CHEBI:15378"/>
        <dbReference type="ChEBI" id="CHEBI:16144"/>
        <dbReference type="ChEBI" id="CHEBI:29317"/>
        <dbReference type="ChEBI" id="CHEBI:30616"/>
        <dbReference type="ChEBI" id="CHEBI:43474"/>
        <dbReference type="ChEBI" id="CHEBI:456215"/>
        <dbReference type="EC" id="2.7.9.3"/>
    </reaction>
</comment>
<evidence type="ECO:0000256" key="4">
    <source>
        <dbReference type="ARBA" id="ARBA00022741"/>
    </source>
</evidence>
<evidence type="ECO:0000256" key="1">
    <source>
        <dbReference type="ARBA" id="ARBA00008026"/>
    </source>
</evidence>
<feature type="binding site" evidence="9">
    <location>
        <position position="225"/>
    </location>
    <ligand>
        <name>Mg(2+)</name>
        <dbReference type="ChEBI" id="CHEBI:18420"/>
    </ligand>
</feature>
<feature type="active site" evidence="9">
    <location>
        <position position="17"/>
    </location>
</feature>
<dbReference type="AlphaFoldDB" id="A0A371IPA7"/>
<evidence type="ECO:0000259" key="11">
    <source>
        <dbReference type="Pfam" id="PF02769"/>
    </source>
</evidence>
<feature type="binding site" description="in other chain" evidence="9">
    <location>
        <position position="20"/>
    </location>
    <ligand>
        <name>ATP</name>
        <dbReference type="ChEBI" id="CHEBI:30616"/>
        <note>ligand shared between dimeric partners</note>
    </ligand>
</feature>
<comment type="similarity">
    <text evidence="1 9">Belongs to the selenophosphate synthase 1 family. Class I subfamily.</text>
</comment>
<evidence type="ECO:0000313" key="12">
    <source>
        <dbReference type="EMBL" id="RDY22317.1"/>
    </source>
</evidence>
<dbReference type="Gene3D" id="3.30.1330.10">
    <property type="entry name" value="PurM-like, N-terminal domain"/>
    <property type="match status" value="1"/>
</dbReference>
<dbReference type="InterPro" id="IPR036676">
    <property type="entry name" value="PurM-like_C_sf"/>
</dbReference>
<dbReference type="Gene3D" id="3.90.650.10">
    <property type="entry name" value="PurM-like C-terminal domain"/>
    <property type="match status" value="1"/>
</dbReference>
<dbReference type="InterPro" id="IPR010918">
    <property type="entry name" value="PurM-like_C_dom"/>
</dbReference>
<evidence type="ECO:0000256" key="3">
    <source>
        <dbReference type="ARBA" id="ARBA00022723"/>
    </source>
</evidence>
<feature type="domain" description="PurM-like N-terminal" evidence="10">
    <location>
        <begin position="49"/>
        <end position="154"/>
    </location>
</feature>
<dbReference type="InterPro" id="IPR016188">
    <property type="entry name" value="PurM-like_N"/>
</dbReference>
<dbReference type="GO" id="GO:0005737">
    <property type="term" value="C:cytoplasm"/>
    <property type="evidence" value="ECO:0007669"/>
    <property type="project" value="TreeGrafter"/>
</dbReference>
<dbReference type="RefSeq" id="WP_094754335.1">
    <property type="nucleotide sequence ID" value="NZ_MBEW02000001.1"/>
</dbReference>
<organism evidence="12 13">
    <name type="scientific">Criibacterium bergeronii</name>
    <dbReference type="NCBI Taxonomy" id="1871336"/>
    <lineage>
        <taxon>Bacteria</taxon>
        <taxon>Bacillati</taxon>
        <taxon>Bacillota</taxon>
        <taxon>Clostridia</taxon>
        <taxon>Peptostreptococcales</taxon>
        <taxon>Filifactoraceae</taxon>
        <taxon>Criibacterium</taxon>
    </lineage>
</organism>
<feature type="binding site" description="in other chain" evidence="9">
    <location>
        <begin position="47"/>
        <end position="49"/>
    </location>
    <ligand>
        <name>ATP</name>
        <dbReference type="ChEBI" id="CHEBI:30616"/>
        <note>ligand shared between dimeric partners</note>
    </ligand>
</feature>